<dbReference type="RefSeq" id="WP_149621073.1">
    <property type="nucleotide sequence ID" value="NZ_VOBL01000037.1"/>
</dbReference>
<keyword evidence="2" id="KW-0812">Transmembrane</keyword>
<dbReference type="OrthoDB" id="5181251at2"/>
<evidence type="ECO:0000313" key="4">
    <source>
        <dbReference type="Proteomes" id="UP000323856"/>
    </source>
</evidence>
<feature type="transmembrane region" description="Helical" evidence="2">
    <location>
        <begin position="63"/>
        <end position="82"/>
    </location>
</feature>
<reference evidence="3 4" key="1">
    <citation type="submission" date="2019-07" db="EMBL/GenBank/DDBJ databases">
        <title>Analysis of the biochemical properties, biological activity and biotechnological potential of siderophores and biosurfactants produced by Antarctic psychrotolerant bacteria.</title>
        <authorList>
            <person name="Styczynski M."/>
            <person name="Krucon T."/>
            <person name="Decewicz P."/>
            <person name="Dziewit L."/>
        </authorList>
    </citation>
    <scope>NUCLEOTIDE SEQUENCE [LARGE SCALE GENOMIC DNA]</scope>
    <source>
        <strain evidence="3 4">ANT_H27</strain>
    </source>
</reference>
<accession>A0A5B0E6V3</accession>
<feature type="transmembrane region" description="Helical" evidence="2">
    <location>
        <begin position="31"/>
        <end position="51"/>
    </location>
</feature>
<name>A0A5B0E6V3_9MICC</name>
<organism evidence="3 4">
    <name type="scientific">Paeniglutamicibacter gangotriensis</name>
    <dbReference type="NCBI Taxonomy" id="254787"/>
    <lineage>
        <taxon>Bacteria</taxon>
        <taxon>Bacillati</taxon>
        <taxon>Actinomycetota</taxon>
        <taxon>Actinomycetes</taxon>
        <taxon>Micrococcales</taxon>
        <taxon>Micrococcaceae</taxon>
        <taxon>Paeniglutamicibacter</taxon>
    </lineage>
</organism>
<keyword evidence="2" id="KW-0472">Membrane</keyword>
<keyword evidence="2" id="KW-1133">Transmembrane helix</keyword>
<evidence type="ECO:0000256" key="1">
    <source>
        <dbReference type="SAM" id="MobiDB-lite"/>
    </source>
</evidence>
<dbReference type="AlphaFoldDB" id="A0A5B0E6V3"/>
<proteinExistence type="predicted"/>
<evidence type="ECO:0000313" key="3">
    <source>
        <dbReference type="EMBL" id="KAA0973109.1"/>
    </source>
</evidence>
<comment type="caution">
    <text evidence="3">The sequence shown here is derived from an EMBL/GenBank/DDBJ whole genome shotgun (WGS) entry which is preliminary data.</text>
</comment>
<dbReference type="Proteomes" id="UP000323856">
    <property type="component" value="Unassembled WGS sequence"/>
</dbReference>
<dbReference type="EMBL" id="VOBL01000037">
    <property type="protein sequence ID" value="KAA0973109.1"/>
    <property type="molecule type" value="Genomic_DNA"/>
</dbReference>
<feature type="region of interest" description="Disordered" evidence="1">
    <location>
        <begin position="150"/>
        <end position="179"/>
    </location>
</feature>
<protein>
    <submittedName>
        <fullName evidence="3">Uncharacterized protein</fullName>
    </submittedName>
</protein>
<evidence type="ECO:0000256" key="2">
    <source>
        <dbReference type="SAM" id="Phobius"/>
    </source>
</evidence>
<sequence length="193" mass="21174">MSDESPRIVTRFYRVVRIPIMVGRLPSGEKIIGGPYTAAQIVAVGFAAMLLYKTFPLWRTDNFLANIGLAVVLILIVGIIAGKMQKLDGNPMIHFDGFMGSLSTRYVLKQGTYRGKPLKLDRPRRTRAHRTLIDHRDNTWAFGVAVTDQPSTAPDLQPDVAPTSFETQPPAKAPQIAASSAVKHLLAQAGHTK</sequence>
<gene>
    <name evidence="3" type="ORF">FQ154_19850</name>
</gene>